<evidence type="ECO:0000256" key="6">
    <source>
        <dbReference type="RuleBase" id="RU365089"/>
    </source>
</evidence>
<dbReference type="KEGG" id="aft:BBF96_13520"/>
<evidence type="ECO:0000256" key="2">
    <source>
        <dbReference type="ARBA" id="ARBA00010961"/>
    </source>
</evidence>
<name>A0A3Q9HRU5_9FIRM</name>
<dbReference type="GO" id="GO:0003677">
    <property type="term" value="F:DNA binding"/>
    <property type="evidence" value="ECO:0007669"/>
    <property type="project" value="UniProtKB-UniRule"/>
</dbReference>
<accession>A0A3Q9HRU5</accession>
<dbReference type="EMBL" id="CP016379">
    <property type="protein sequence ID" value="AZR74320.1"/>
    <property type="molecule type" value="Genomic_DNA"/>
</dbReference>
<dbReference type="Proteomes" id="UP000267250">
    <property type="component" value="Chromosome"/>
</dbReference>
<protein>
    <recommendedName>
        <fullName evidence="6">Mutator family transposase</fullName>
    </recommendedName>
</protein>
<evidence type="ECO:0000256" key="5">
    <source>
        <dbReference type="ARBA" id="ARBA00023172"/>
    </source>
</evidence>
<dbReference type="Pfam" id="PF00872">
    <property type="entry name" value="Transposase_mut"/>
    <property type="match status" value="1"/>
</dbReference>
<dbReference type="PANTHER" id="PTHR33217">
    <property type="entry name" value="TRANSPOSASE FOR INSERTION SEQUENCE ELEMENT IS1081"/>
    <property type="match status" value="1"/>
</dbReference>
<keyword evidence="5 6" id="KW-0233">DNA recombination</keyword>
<evidence type="ECO:0000313" key="7">
    <source>
        <dbReference type="EMBL" id="AZR74320.1"/>
    </source>
</evidence>
<keyword evidence="3 6" id="KW-0815">Transposition</keyword>
<evidence type="ECO:0000256" key="3">
    <source>
        <dbReference type="ARBA" id="ARBA00022578"/>
    </source>
</evidence>
<proteinExistence type="inferred from homology"/>
<keyword evidence="6" id="KW-0814">Transposable element</keyword>
<dbReference type="AlphaFoldDB" id="A0A3Q9HRU5"/>
<comment type="function">
    <text evidence="1 6">Required for the transposition of the insertion element.</text>
</comment>
<keyword evidence="8" id="KW-1185">Reference proteome</keyword>
<evidence type="ECO:0000256" key="4">
    <source>
        <dbReference type="ARBA" id="ARBA00023125"/>
    </source>
</evidence>
<organism evidence="7 8">
    <name type="scientific">Anoxybacter fermentans</name>
    <dbReference type="NCBI Taxonomy" id="1323375"/>
    <lineage>
        <taxon>Bacteria</taxon>
        <taxon>Bacillati</taxon>
        <taxon>Bacillota</taxon>
        <taxon>Clostridia</taxon>
        <taxon>Halanaerobiales</taxon>
        <taxon>Anoxybacter</taxon>
    </lineage>
</organism>
<sequence>MPRDRNGEFKTVLFEPHQRCDNWLEEMIINMYAKGLSARDIAETIEKMYDTKYSASSVSNLTDVALEELNK</sequence>
<keyword evidence="4 6" id="KW-0238">DNA-binding</keyword>
<dbReference type="PANTHER" id="PTHR33217:SF8">
    <property type="entry name" value="MUTATOR FAMILY TRANSPOSASE"/>
    <property type="match status" value="1"/>
</dbReference>
<dbReference type="GO" id="GO:0004803">
    <property type="term" value="F:transposase activity"/>
    <property type="evidence" value="ECO:0007669"/>
    <property type="project" value="UniProtKB-UniRule"/>
</dbReference>
<evidence type="ECO:0000313" key="8">
    <source>
        <dbReference type="Proteomes" id="UP000267250"/>
    </source>
</evidence>
<gene>
    <name evidence="7" type="ORF">BBF96_13520</name>
</gene>
<evidence type="ECO:0000256" key="1">
    <source>
        <dbReference type="ARBA" id="ARBA00002190"/>
    </source>
</evidence>
<dbReference type="InterPro" id="IPR001207">
    <property type="entry name" value="Transposase_mutator"/>
</dbReference>
<comment type="similarity">
    <text evidence="2 6">Belongs to the transposase mutator family.</text>
</comment>
<reference evidence="7 8" key="1">
    <citation type="submission" date="2016-07" db="EMBL/GenBank/DDBJ databases">
        <title>Genome and transcriptome analysis of iron-reducing fermentative bacteria Anoxybacter fermentans.</title>
        <authorList>
            <person name="Zeng X."/>
            <person name="Shao Z."/>
        </authorList>
    </citation>
    <scope>NUCLEOTIDE SEQUENCE [LARGE SCALE GENOMIC DNA]</scope>
    <source>
        <strain evidence="7 8">DY22613</strain>
    </source>
</reference>
<dbReference type="GO" id="GO:0006313">
    <property type="term" value="P:DNA transposition"/>
    <property type="evidence" value="ECO:0007669"/>
    <property type="project" value="UniProtKB-UniRule"/>
</dbReference>